<dbReference type="SUPFAM" id="SSF54001">
    <property type="entry name" value="Cysteine proteinases"/>
    <property type="match status" value="1"/>
</dbReference>
<dbReference type="EMBL" id="CAUYUJ010019115">
    <property type="protein sequence ID" value="CAK0888679.1"/>
    <property type="molecule type" value="Genomic_DNA"/>
</dbReference>
<comment type="caution">
    <text evidence="2">The sequence shown here is derived from an EMBL/GenBank/DDBJ whole genome shotgun (WGS) entry which is preliminary data.</text>
</comment>
<dbReference type="InterPro" id="IPR038765">
    <property type="entry name" value="Papain-like_cys_pep_sf"/>
</dbReference>
<proteinExistence type="predicted"/>
<feature type="domain" description="Peptidase C19 ubiquitin carboxyl-terminal hydrolase" evidence="1">
    <location>
        <begin position="197"/>
        <end position="231"/>
    </location>
</feature>
<reference evidence="2" key="1">
    <citation type="submission" date="2023-10" db="EMBL/GenBank/DDBJ databases">
        <authorList>
            <person name="Chen Y."/>
            <person name="Shah S."/>
            <person name="Dougan E. K."/>
            <person name="Thang M."/>
            <person name="Chan C."/>
        </authorList>
    </citation>
    <scope>NUCLEOTIDE SEQUENCE [LARGE SCALE GENOMIC DNA]</scope>
</reference>
<dbReference type="Proteomes" id="UP001189429">
    <property type="component" value="Unassembled WGS sequence"/>
</dbReference>
<accession>A0ABN9WTR2</accession>
<evidence type="ECO:0000313" key="2">
    <source>
        <dbReference type="EMBL" id="CAK0888679.1"/>
    </source>
</evidence>
<feature type="non-terminal residue" evidence="2">
    <location>
        <position position="412"/>
    </location>
</feature>
<organism evidence="2 3">
    <name type="scientific">Prorocentrum cordatum</name>
    <dbReference type="NCBI Taxonomy" id="2364126"/>
    <lineage>
        <taxon>Eukaryota</taxon>
        <taxon>Sar</taxon>
        <taxon>Alveolata</taxon>
        <taxon>Dinophyceae</taxon>
        <taxon>Prorocentrales</taxon>
        <taxon>Prorocentraceae</taxon>
        <taxon>Prorocentrum</taxon>
    </lineage>
</organism>
<protein>
    <recommendedName>
        <fullName evidence="1">Peptidase C19 ubiquitin carboxyl-terminal hydrolase domain-containing protein</fullName>
    </recommendedName>
</protein>
<sequence>MPPKGSGADYRIRVDKKERARGVTFQVRLLARDGSSLHGPLRETTPAALADRRRVERASDGRAELRRLRTEHAQAGGRRDLAAATFRDALAWHDDHGRWPRRCTSRKGPEAVLAQRWHRWGMSTKLTPAAQSAKARIDALAQAERESRLEDERAEGAEQALLMLHQHWREGNDVHDEDRWRQPALHRSSGGQRPYPGLSNLRNTCYLNAPLQCLIHCPAARAALLGAEGEDEPLELRALATACARGVPPSLAEGDGGEARARLRVDRWSPHALVEALIAKHRFEYKLGRCADASGALLDMIQDAPSLHSLFHITSSNGDEEVAMRLPYFVDGAHDGDDAISPQEFMSIAQGTQKLNMRELIRRGTSMRALATKPAVLAVYVDPRWGRGGTLFYMSGIGILPDWGDVPEVALQ</sequence>
<gene>
    <name evidence="2" type="ORF">PCOR1329_LOCUS69418</name>
</gene>
<evidence type="ECO:0000313" key="3">
    <source>
        <dbReference type="Proteomes" id="UP001189429"/>
    </source>
</evidence>
<dbReference type="InterPro" id="IPR001394">
    <property type="entry name" value="Peptidase_C19_UCH"/>
</dbReference>
<name>A0ABN9WTR2_9DINO</name>
<keyword evidence="3" id="KW-1185">Reference proteome</keyword>
<dbReference type="Pfam" id="PF00443">
    <property type="entry name" value="UCH"/>
    <property type="match status" value="1"/>
</dbReference>
<evidence type="ECO:0000259" key="1">
    <source>
        <dbReference type="Pfam" id="PF00443"/>
    </source>
</evidence>
<dbReference type="Gene3D" id="3.90.70.10">
    <property type="entry name" value="Cysteine proteinases"/>
    <property type="match status" value="1"/>
</dbReference>